<evidence type="ECO:0000313" key="1">
    <source>
        <dbReference type="EMBL" id="CAB4532498.1"/>
    </source>
</evidence>
<dbReference type="SUPFAM" id="SSF101898">
    <property type="entry name" value="NHL repeat"/>
    <property type="match status" value="1"/>
</dbReference>
<reference evidence="1" key="1">
    <citation type="submission" date="2020-05" db="EMBL/GenBank/DDBJ databases">
        <authorList>
            <person name="Chiriac C."/>
            <person name="Salcher M."/>
            <person name="Ghai R."/>
            <person name="Kavagutti S V."/>
        </authorList>
    </citation>
    <scope>NUCLEOTIDE SEQUENCE</scope>
</reference>
<protein>
    <submittedName>
        <fullName evidence="1">Unannotated protein</fullName>
    </submittedName>
</protein>
<accession>A0A6J6B1R8</accession>
<gene>
    <name evidence="1" type="ORF">UFOPK1419_00080</name>
</gene>
<dbReference type="EMBL" id="CAEZSK010000005">
    <property type="protein sequence ID" value="CAB4532498.1"/>
    <property type="molecule type" value="Genomic_DNA"/>
</dbReference>
<name>A0A6J6B1R8_9ZZZZ</name>
<sequence length="379" mass="39109">MATVSSANAAPKSVTAKPLAPLMQDLKVEGLTVSKKAILTYENLFSLTADIKVRAFDFAGSEIWSKTIDSGLDEVATASAVDAEGNIWLAGNSAMAALPESATADMGALNPDGVEVENPKPVRADMKNLTIWQINTNGELVSQSSIPNVALVDAISVSTSGISIIASNEAGQFLTTFTAGKFSSDLKIGTTKTKLSSIARSPDGTTYLFGATSENLGGTKLVGRVDGVLIKVAKTGVITSVVRSTAPKAIRNWQSATTSLFVTGSVRIGKTVESALTKFNSSFKPIWTTRIASTGSTLAANGPSGSVYAILEPTSALKGITGLKLAKGQSVVLQFDSKGLLISAFTSAELIAPVIATYSSATGLVILTSGGKVLKVPTL</sequence>
<proteinExistence type="predicted"/>
<organism evidence="1">
    <name type="scientific">freshwater metagenome</name>
    <dbReference type="NCBI Taxonomy" id="449393"/>
    <lineage>
        <taxon>unclassified sequences</taxon>
        <taxon>metagenomes</taxon>
        <taxon>ecological metagenomes</taxon>
    </lineage>
</organism>
<dbReference type="AlphaFoldDB" id="A0A6J6B1R8"/>